<reference evidence="3 4" key="1">
    <citation type="journal article" date="2019" name="Nat. Ecol. Evol.">
        <title>Megaphylogeny resolves global patterns of mushroom evolution.</title>
        <authorList>
            <person name="Varga T."/>
            <person name="Krizsan K."/>
            <person name="Foldi C."/>
            <person name="Dima B."/>
            <person name="Sanchez-Garcia M."/>
            <person name="Sanchez-Ramirez S."/>
            <person name="Szollosi G.J."/>
            <person name="Szarkandi J.G."/>
            <person name="Papp V."/>
            <person name="Albert L."/>
            <person name="Andreopoulos W."/>
            <person name="Angelini C."/>
            <person name="Antonin V."/>
            <person name="Barry K.W."/>
            <person name="Bougher N.L."/>
            <person name="Buchanan P."/>
            <person name="Buyck B."/>
            <person name="Bense V."/>
            <person name="Catcheside P."/>
            <person name="Chovatia M."/>
            <person name="Cooper J."/>
            <person name="Damon W."/>
            <person name="Desjardin D."/>
            <person name="Finy P."/>
            <person name="Geml J."/>
            <person name="Haridas S."/>
            <person name="Hughes K."/>
            <person name="Justo A."/>
            <person name="Karasinski D."/>
            <person name="Kautmanova I."/>
            <person name="Kiss B."/>
            <person name="Kocsube S."/>
            <person name="Kotiranta H."/>
            <person name="LaButti K.M."/>
            <person name="Lechner B.E."/>
            <person name="Liimatainen K."/>
            <person name="Lipzen A."/>
            <person name="Lukacs Z."/>
            <person name="Mihaltcheva S."/>
            <person name="Morgado L.N."/>
            <person name="Niskanen T."/>
            <person name="Noordeloos M.E."/>
            <person name="Ohm R.A."/>
            <person name="Ortiz-Santana B."/>
            <person name="Ovrebo C."/>
            <person name="Racz N."/>
            <person name="Riley R."/>
            <person name="Savchenko A."/>
            <person name="Shiryaev A."/>
            <person name="Soop K."/>
            <person name="Spirin V."/>
            <person name="Szebenyi C."/>
            <person name="Tomsovsky M."/>
            <person name="Tulloss R.E."/>
            <person name="Uehling J."/>
            <person name="Grigoriev I.V."/>
            <person name="Vagvolgyi C."/>
            <person name="Papp T."/>
            <person name="Martin F.M."/>
            <person name="Miettinen O."/>
            <person name="Hibbett D.S."/>
            <person name="Nagy L.G."/>
        </authorList>
    </citation>
    <scope>NUCLEOTIDE SEQUENCE [LARGE SCALE GENOMIC DNA]</scope>
    <source>
        <strain evidence="3 4">CBS 166.37</strain>
    </source>
</reference>
<evidence type="ECO:0000313" key="4">
    <source>
        <dbReference type="Proteomes" id="UP000308652"/>
    </source>
</evidence>
<name>A0A5C3MCB9_9AGAR</name>
<proteinExistence type="predicted"/>
<accession>A0A5C3MCB9</accession>
<dbReference type="Pfam" id="PF13926">
    <property type="entry name" value="DUF4211"/>
    <property type="match status" value="1"/>
</dbReference>
<dbReference type="PANTHER" id="PTHR14689">
    <property type="entry name" value="PHORBOL-ESTER_DAG-TYPE DOMAIN-CONTAINING PROTEIN"/>
    <property type="match status" value="1"/>
</dbReference>
<dbReference type="Proteomes" id="UP000308652">
    <property type="component" value="Unassembled WGS sequence"/>
</dbReference>
<feature type="region of interest" description="Disordered" evidence="1">
    <location>
        <begin position="390"/>
        <end position="410"/>
    </location>
</feature>
<sequence length="526" mass="59632">MPPRKKPQQSKAKLLKQTTLLDAKLPVIQSPAKLSQARPSPAKRRKRNSHASQMPHPESDNDSDSSHMKAIKFAPPSPIEISDNEEDEESVPAPSISKKRKAIILDSDSDVESKGDSNCLPRRKRLMKHGIARKKVQRSEDESSEEEEANTCRRHLVKGERLAKAPSSEDGDMAEEVEQERILKTRLRTRGKKSVYQKNLDKLKRRKEGKPEESPSSSSSSDEESSSSEVEPFKGARPSSDHDSLFDEDSDAPSDFIVEDDGTEVAQLPTQFSMESHQDLSHQFKKIFQFFVRVAVHPGDERHAYMAEQMRCEEYFSVPLQVTRRKISGLRDSLVASSVWRPEYKLALQKHPEFELAPLDFAIPFCDACHLGGRMSTLVGRVSGSPYDSIGFEDQKDSSDSEGDSDDKEEVKTEFHLGRFCARRTRVYHEFLHWEASPFDHYALFKTILREVDEIRSHKGTKKGFTRVAYAGGKQPPEDLTDADGICDWLDERSIIESEWQKIKGMMESARNLEMVAKRGDPDTVL</sequence>
<feature type="compositionally biased region" description="Basic residues" evidence="1">
    <location>
        <begin position="184"/>
        <end position="195"/>
    </location>
</feature>
<keyword evidence="4" id="KW-1185">Reference proteome</keyword>
<feature type="compositionally biased region" description="Basic and acidic residues" evidence="1">
    <location>
        <begin position="231"/>
        <end position="245"/>
    </location>
</feature>
<protein>
    <recommendedName>
        <fullName evidence="2">DUF4211 domain-containing protein</fullName>
    </recommendedName>
</protein>
<gene>
    <name evidence="3" type="ORF">BDQ12DRAFT_732201</name>
</gene>
<feature type="region of interest" description="Disordered" evidence="1">
    <location>
        <begin position="1"/>
        <end position="256"/>
    </location>
</feature>
<feature type="compositionally biased region" description="Acidic residues" evidence="1">
    <location>
        <begin position="246"/>
        <end position="256"/>
    </location>
</feature>
<feature type="compositionally biased region" description="Acidic residues" evidence="1">
    <location>
        <begin position="169"/>
        <end position="178"/>
    </location>
</feature>
<feature type="domain" description="DUF4211" evidence="2">
    <location>
        <begin position="255"/>
        <end position="389"/>
    </location>
</feature>
<evidence type="ECO:0000256" key="1">
    <source>
        <dbReference type="SAM" id="MobiDB-lite"/>
    </source>
</evidence>
<dbReference type="InterPro" id="IPR025451">
    <property type="entry name" value="DUF4211"/>
</dbReference>
<dbReference type="AlphaFoldDB" id="A0A5C3MCB9"/>
<dbReference type="EMBL" id="ML213592">
    <property type="protein sequence ID" value="TFK42557.1"/>
    <property type="molecule type" value="Genomic_DNA"/>
</dbReference>
<dbReference type="GO" id="GO:0005634">
    <property type="term" value="C:nucleus"/>
    <property type="evidence" value="ECO:0007669"/>
    <property type="project" value="TreeGrafter"/>
</dbReference>
<organism evidence="3 4">
    <name type="scientific">Crucibulum laeve</name>
    <dbReference type="NCBI Taxonomy" id="68775"/>
    <lineage>
        <taxon>Eukaryota</taxon>
        <taxon>Fungi</taxon>
        <taxon>Dikarya</taxon>
        <taxon>Basidiomycota</taxon>
        <taxon>Agaricomycotina</taxon>
        <taxon>Agaricomycetes</taxon>
        <taxon>Agaricomycetidae</taxon>
        <taxon>Agaricales</taxon>
        <taxon>Agaricineae</taxon>
        <taxon>Nidulariaceae</taxon>
        <taxon>Crucibulum</taxon>
    </lineage>
</organism>
<evidence type="ECO:0000259" key="2">
    <source>
        <dbReference type="Pfam" id="PF13926"/>
    </source>
</evidence>
<feature type="compositionally biased region" description="Basic residues" evidence="1">
    <location>
        <begin position="121"/>
        <end position="136"/>
    </location>
</feature>
<evidence type="ECO:0000313" key="3">
    <source>
        <dbReference type="EMBL" id="TFK42557.1"/>
    </source>
</evidence>
<dbReference type="PANTHER" id="PTHR14689:SF0">
    <property type="entry name" value="COILED-COIL DOMAIN-CONTAINING PROTEIN 82"/>
    <property type="match status" value="1"/>
</dbReference>
<dbReference type="OrthoDB" id="21499at2759"/>